<sequence length="144" mass="15271">MAAELGRTPEPDVRDEGWLNPRWSGPDTPCTGPLCCLTVVNCAPWLSASTCLPVARTAAWLLALDEWSDGPCHGSDAVEDGVTRYLTVVEGAAPDSADPPAVSLDTRDPPAQGGRGSTHVPPREPRSARTGSAPRPPKRGRRRP</sequence>
<organism evidence="2 3">
    <name type="scientific">Streptosporangium brasiliense</name>
    <dbReference type="NCBI Taxonomy" id="47480"/>
    <lineage>
        <taxon>Bacteria</taxon>
        <taxon>Bacillati</taxon>
        <taxon>Actinomycetota</taxon>
        <taxon>Actinomycetes</taxon>
        <taxon>Streptosporangiales</taxon>
        <taxon>Streptosporangiaceae</taxon>
        <taxon>Streptosporangium</taxon>
    </lineage>
</organism>
<name>A0ABT9REW8_9ACTN</name>
<accession>A0ABT9REW8</accession>
<feature type="region of interest" description="Disordered" evidence="1">
    <location>
        <begin position="92"/>
        <end position="144"/>
    </location>
</feature>
<proteinExistence type="predicted"/>
<evidence type="ECO:0000256" key="1">
    <source>
        <dbReference type="SAM" id="MobiDB-lite"/>
    </source>
</evidence>
<keyword evidence="3" id="KW-1185">Reference proteome</keyword>
<dbReference type="Proteomes" id="UP001230426">
    <property type="component" value="Unassembled WGS sequence"/>
</dbReference>
<evidence type="ECO:0000313" key="2">
    <source>
        <dbReference type="EMBL" id="MDP9867823.1"/>
    </source>
</evidence>
<evidence type="ECO:0000313" key="3">
    <source>
        <dbReference type="Proteomes" id="UP001230426"/>
    </source>
</evidence>
<protein>
    <submittedName>
        <fullName evidence="2">Uncharacterized protein</fullName>
    </submittedName>
</protein>
<feature type="compositionally biased region" description="Low complexity" evidence="1">
    <location>
        <begin position="92"/>
        <end position="101"/>
    </location>
</feature>
<dbReference type="EMBL" id="JAUSRB010000002">
    <property type="protein sequence ID" value="MDP9867823.1"/>
    <property type="molecule type" value="Genomic_DNA"/>
</dbReference>
<reference evidence="2 3" key="1">
    <citation type="submission" date="2023-07" db="EMBL/GenBank/DDBJ databases">
        <title>Sequencing the genomes of 1000 actinobacteria strains.</title>
        <authorList>
            <person name="Klenk H.-P."/>
        </authorList>
    </citation>
    <scope>NUCLEOTIDE SEQUENCE [LARGE SCALE GENOMIC DNA]</scope>
    <source>
        <strain evidence="2 3">DSM 44109</strain>
    </source>
</reference>
<gene>
    <name evidence="2" type="ORF">J2S55_007089</name>
</gene>
<feature type="compositionally biased region" description="Basic and acidic residues" evidence="1">
    <location>
        <begin position="7"/>
        <end position="17"/>
    </location>
</feature>
<feature type="region of interest" description="Disordered" evidence="1">
    <location>
        <begin position="1"/>
        <end position="20"/>
    </location>
</feature>
<comment type="caution">
    <text evidence="2">The sequence shown here is derived from an EMBL/GenBank/DDBJ whole genome shotgun (WGS) entry which is preliminary data.</text>
</comment>